<feature type="signal peptide" evidence="1">
    <location>
        <begin position="1"/>
        <end position="20"/>
    </location>
</feature>
<sequence>MKKITLALLLSSFTVLFAQAPQKMSYQSVIRKADGTLAASTLVNIKTSILLGSATGTASYVETQTTTTNTNGLATIEIGGGTPASGTFANINWGAGSHFIKTEIDPTGGSNFTISGTSQLLSVPYALYAGSAQSQGKTSIVLTGDITDAQAVTQLQNELGPNTENIYVLGTTNLTNLDLSAVKNVVNLSVMENLKLAAINFNNLSEIYNELKIENNDKLAALLFPALKAVHGFDTYVSRNLSLVSISCPVLTKSKSIYFRRNPLLSSIDLPLLVKVHNGEASLNFDGNALSSSQVNLILSRLLNISPASGTYIQLQYQNPPAPPTGQGLIDKTTLINRGNSVATD</sequence>
<accession>A0A1M5MFV1</accession>
<gene>
    <name evidence="2" type="ORF">SAMN05444388_104162</name>
</gene>
<name>A0A1M5MFV1_FLAJO</name>
<evidence type="ECO:0000313" key="2">
    <source>
        <dbReference type="EMBL" id="SHG76185.1"/>
    </source>
</evidence>
<keyword evidence="1" id="KW-0732">Signal</keyword>
<organism evidence="2 3">
    <name type="scientific">Flavobacterium johnsoniae</name>
    <name type="common">Cytophaga johnsonae</name>
    <dbReference type="NCBI Taxonomy" id="986"/>
    <lineage>
        <taxon>Bacteria</taxon>
        <taxon>Pseudomonadati</taxon>
        <taxon>Bacteroidota</taxon>
        <taxon>Flavobacteriia</taxon>
        <taxon>Flavobacteriales</taxon>
        <taxon>Flavobacteriaceae</taxon>
        <taxon>Flavobacterium</taxon>
    </lineage>
</organism>
<dbReference type="SUPFAM" id="SSF52058">
    <property type="entry name" value="L domain-like"/>
    <property type="match status" value="1"/>
</dbReference>
<dbReference type="Gene3D" id="3.80.20.20">
    <property type="entry name" value="Receptor L-domain"/>
    <property type="match status" value="1"/>
</dbReference>
<protein>
    <submittedName>
        <fullName evidence="2">Uncharacterized protein</fullName>
    </submittedName>
</protein>
<feature type="chain" id="PRO_5012861326" evidence="1">
    <location>
        <begin position="21"/>
        <end position="345"/>
    </location>
</feature>
<proteinExistence type="predicted"/>
<dbReference type="AlphaFoldDB" id="A0A1M5MFV1"/>
<evidence type="ECO:0000313" key="3">
    <source>
        <dbReference type="Proteomes" id="UP000184112"/>
    </source>
</evidence>
<evidence type="ECO:0000256" key="1">
    <source>
        <dbReference type="SAM" id="SignalP"/>
    </source>
</evidence>
<dbReference type="RefSeq" id="WP_073409246.1">
    <property type="nucleotide sequence ID" value="NZ_FQWH01000004.1"/>
</dbReference>
<dbReference type="Proteomes" id="UP000184112">
    <property type="component" value="Unassembled WGS sequence"/>
</dbReference>
<dbReference type="InterPro" id="IPR036941">
    <property type="entry name" value="Rcpt_L-dom_sf"/>
</dbReference>
<dbReference type="EMBL" id="FQWH01000004">
    <property type="protein sequence ID" value="SHG76185.1"/>
    <property type="molecule type" value="Genomic_DNA"/>
</dbReference>
<reference evidence="2 3" key="1">
    <citation type="submission" date="2016-11" db="EMBL/GenBank/DDBJ databases">
        <authorList>
            <person name="Jaros S."/>
            <person name="Januszkiewicz K."/>
            <person name="Wedrychowicz H."/>
        </authorList>
    </citation>
    <scope>NUCLEOTIDE SEQUENCE [LARGE SCALE GENOMIC DNA]</scope>
    <source>
        <strain evidence="2 3">DSM 6792</strain>
    </source>
</reference>